<dbReference type="CDD" id="cd00075">
    <property type="entry name" value="HATPase"/>
    <property type="match status" value="1"/>
</dbReference>
<accession>A0A7V2SXL6</accession>
<dbReference type="InterPro" id="IPR005467">
    <property type="entry name" value="His_kinase_dom"/>
</dbReference>
<dbReference type="InterPro" id="IPR036097">
    <property type="entry name" value="HisK_dim/P_sf"/>
</dbReference>
<dbReference type="AlphaFoldDB" id="A0A7V2SXL6"/>
<dbReference type="SMART" id="SM00304">
    <property type="entry name" value="HAMP"/>
    <property type="match status" value="1"/>
</dbReference>
<feature type="domain" description="Histidine kinase" evidence="12">
    <location>
        <begin position="252"/>
        <end position="464"/>
    </location>
</feature>
<evidence type="ECO:0000256" key="11">
    <source>
        <dbReference type="SAM" id="Phobius"/>
    </source>
</evidence>
<dbReference type="FunFam" id="3.30.565.10:FF:000006">
    <property type="entry name" value="Sensor histidine kinase WalK"/>
    <property type="match status" value="1"/>
</dbReference>
<keyword evidence="5" id="KW-0808">Transferase</keyword>
<proteinExistence type="predicted"/>
<evidence type="ECO:0000256" key="3">
    <source>
        <dbReference type="ARBA" id="ARBA00012438"/>
    </source>
</evidence>
<dbReference type="PANTHER" id="PTHR45436">
    <property type="entry name" value="SENSOR HISTIDINE KINASE YKOH"/>
    <property type="match status" value="1"/>
</dbReference>
<dbReference type="PROSITE" id="PS50109">
    <property type="entry name" value="HIS_KIN"/>
    <property type="match status" value="1"/>
</dbReference>
<dbReference type="InterPro" id="IPR036890">
    <property type="entry name" value="HATPase_C_sf"/>
</dbReference>
<comment type="catalytic activity">
    <reaction evidence="1">
        <text>ATP + protein L-histidine = ADP + protein N-phospho-L-histidine.</text>
        <dbReference type="EC" id="2.7.13.3"/>
    </reaction>
</comment>
<evidence type="ECO:0000256" key="1">
    <source>
        <dbReference type="ARBA" id="ARBA00000085"/>
    </source>
</evidence>
<dbReference type="SUPFAM" id="SSF158472">
    <property type="entry name" value="HAMP domain-like"/>
    <property type="match status" value="1"/>
</dbReference>
<dbReference type="InterPro" id="IPR003594">
    <property type="entry name" value="HATPase_dom"/>
</dbReference>
<keyword evidence="10 11" id="KW-0472">Membrane</keyword>
<dbReference type="InterPro" id="IPR003661">
    <property type="entry name" value="HisK_dim/P_dom"/>
</dbReference>
<evidence type="ECO:0000256" key="5">
    <source>
        <dbReference type="ARBA" id="ARBA00022679"/>
    </source>
</evidence>
<dbReference type="Gene3D" id="1.10.287.130">
    <property type="match status" value="1"/>
</dbReference>
<dbReference type="Gene3D" id="3.30.565.10">
    <property type="entry name" value="Histidine kinase-like ATPase, C-terminal domain"/>
    <property type="match status" value="1"/>
</dbReference>
<evidence type="ECO:0000256" key="2">
    <source>
        <dbReference type="ARBA" id="ARBA00004370"/>
    </source>
</evidence>
<dbReference type="InterPro" id="IPR050428">
    <property type="entry name" value="TCS_sensor_his_kinase"/>
</dbReference>
<gene>
    <name evidence="14" type="ORF">ENJ51_00745</name>
</gene>
<dbReference type="GO" id="GO:0000155">
    <property type="term" value="F:phosphorelay sensor kinase activity"/>
    <property type="evidence" value="ECO:0007669"/>
    <property type="project" value="InterPro"/>
</dbReference>
<evidence type="ECO:0000259" key="13">
    <source>
        <dbReference type="PROSITE" id="PS50885"/>
    </source>
</evidence>
<dbReference type="PANTHER" id="PTHR45436:SF8">
    <property type="entry name" value="HISTIDINE KINASE"/>
    <property type="match status" value="1"/>
</dbReference>
<evidence type="ECO:0000256" key="9">
    <source>
        <dbReference type="ARBA" id="ARBA00023012"/>
    </source>
</evidence>
<name>A0A7V2SXL6_LEUMU</name>
<sequence length="468" mass="53037">MNKISNFRHLLNTTAFRLSLIYALLFSLIASIALSIIYWVAAGQIKQQTDQRLRLETDVLMNRYHSGRFDALAQTIQRRNTDSSTTFFIYALLDRRGRDINKSFRPEYITTDRRQAYSTMTLGEISHMIPDKQKNSPARVLLTLLPTKHLLMVGADLNQQKHLLNKIFSVVASAIAIIFTLALLGGVLMGRSVLKRIDAVRQTAGEIIEGDLTQRMPFTRRNDEFDRLSLVLNRMLQRLEQSMQGMREVTDNLAHDLRTPLNRLRNRLELTLLKNPDTVDYQKSQQEAIEDVDTLINTFNSLLNIAQTESGAKGNLKEVDLSLLMNGLGELYEVVAEEENISFNYHIEDDLKVQGNQQLLAQAFTNLIDNAVKYTPEKGHIALQAKRNEDAIIITISDTGAGIPEAQREHVFKRFVRLDNARTSVGNGLGLSLVKAVMDQHEAEIMLRDNNPGLIIEVKLDFVKPKTP</sequence>
<dbReference type="SUPFAM" id="SSF47384">
    <property type="entry name" value="Homodimeric domain of signal transducing histidine kinase"/>
    <property type="match status" value="1"/>
</dbReference>
<dbReference type="InterPro" id="IPR003660">
    <property type="entry name" value="HAMP_dom"/>
</dbReference>
<dbReference type="Pfam" id="PF00672">
    <property type="entry name" value="HAMP"/>
    <property type="match status" value="1"/>
</dbReference>
<organism evidence="14">
    <name type="scientific">Leucothrix mucor</name>
    <dbReference type="NCBI Taxonomy" id="45248"/>
    <lineage>
        <taxon>Bacteria</taxon>
        <taxon>Pseudomonadati</taxon>
        <taxon>Pseudomonadota</taxon>
        <taxon>Gammaproteobacteria</taxon>
        <taxon>Thiotrichales</taxon>
        <taxon>Thiotrichaceae</taxon>
        <taxon>Leucothrix</taxon>
    </lineage>
</organism>
<dbReference type="PROSITE" id="PS50885">
    <property type="entry name" value="HAMP"/>
    <property type="match status" value="1"/>
</dbReference>
<dbReference type="GO" id="GO:0005886">
    <property type="term" value="C:plasma membrane"/>
    <property type="evidence" value="ECO:0007669"/>
    <property type="project" value="UniProtKB-ARBA"/>
</dbReference>
<keyword evidence="4" id="KW-0597">Phosphoprotein</keyword>
<feature type="transmembrane region" description="Helical" evidence="11">
    <location>
        <begin position="167"/>
        <end position="189"/>
    </location>
</feature>
<evidence type="ECO:0000256" key="7">
    <source>
        <dbReference type="ARBA" id="ARBA00022777"/>
    </source>
</evidence>
<feature type="transmembrane region" description="Helical" evidence="11">
    <location>
        <begin position="20"/>
        <end position="42"/>
    </location>
</feature>
<comment type="caution">
    <text evidence="14">The sequence shown here is derived from an EMBL/GenBank/DDBJ whole genome shotgun (WGS) entry which is preliminary data.</text>
</comment>
<keyword evidence="9" id="KW-0902">Two-component regulatory system</keyword>
<dbReference type="InterPro" id="IPR004358">
    <property type="entry name" value="Sig_transdc_His_kin-like_C"/>
</dbReference>
<keyword evidence="6 11" id="KW-0812">Transmembrane</keyword>
<dbReference type="CDD" id="cd06225">
    <property type="entry name" value="HAMP"/>
    <property type="match status" value="1"/>
</dbReference>
<evidence type="ECO:0000256" key="8">
    <source>
        <dbReference type="ARBA" id="ARBA00022989"/>
    </source>
</evidence>
<dbReference type="EMBL" id="DRMS01000027">
    <property type="protein sequence ID" value="HFC91317.1"/>
    <property type="molecule type" value="Genomic_DNA"/>
</dbReference>
<protein>
    <recommendedName>
        <fullName evidence="3">histidine kinase</fullName>
        <ecNumber evidence="3">2.7.13.3</ecNumber>
    </recommendedName>
</protein>
<evidence type="ECO:0000256" key="10">
    <source>
        <dbReference type="ARBA" id="ARBA00023136"/>
    </source>
</evidence>
<evidence type="ECO:0000256" key="6">
    <source>
        <dbReference type="ARBA" id="ARBA00022692"/>
    </source>
</evidence>
<dbReference type="SMART" id="SM00387">
    <property type="entry name" value="HATPase_c"/>
    <property type="match status" value="1"/>
</dbReference>
<dbReference type="SUPFAM" id="SSF55874">
    <property type="entry name" value="ATPase domain of HSP90 chaperone/DNA topoisomerase II/histidine kinase"/>
    <property type="match status" value="1"/>
</dbReference>
<evidence type="ECO:0000259" key="12">
    <source>
        <dbReference type="PROSITE" id="PS50109"/>
    </source>
</evidence>
<evidence type="ECO:0000313" key="14">
    <source>
        <dbReference type="EMBL" id="HFC91317.1"/>
    </source>
</evidence>
<keyword evidence="7" id="KW-0418">Kinase</keyword>
<dbReference type="Pfam" id="PF02518">
    <property type="entry name" value="HATPase_c"/>
    <property type="match status" value="1"/>
</dbReference>
<dbReference type="SMART" id="SM00388">
    <property type="entry name" value="HisKA"/>
    <property type="match status" value="1"/>
</dbReference>
<evidence type="ECO:0000256" key="4">
    <source>
        <dbReference type="ARBA" id="ARBA00022553"/>
    </source>
</evidence>
<dbReference type="PRINTS" id="PR00344">
    <property type="entry name" value="BCTRLSENSOR"/>
</dbReference>
<dbReference type="Proteomes" id="UP000885750">
    <property type="component" value="Unassembled WGS sequence"/>
</dbReference>
<keyword evidence="8 11" id="KW-1133">Transmembrane helix</keyword>
<feature type="domain" description="HAMP" evidence="13">
    <location>
        <begin position="191"/>
        <end position="244"/>
    </location>
</feature>
<dbReference type="CDD" id="cd00082">
    <property type="entry name" value="HisKA"/>
    <property type="match status" value="1"/>
</dbReference>
<dbReference type="EC" id="2.7.13.3" evidence="3"/>
<dbReference type="Gene3D" id="6.10.340.10">
    <property type="match status" value="1"/>
</dbReference>
<comment type="subcellular location">
    <subcellularLocation>
        <location evidence="2">Membrane</location>
    </subcellularLocation>
</comment>
<dbReference type="Pfam" id="PF00512">
    <property type="entry name" value="HisKA"/>
    <property type="match status" value="1"/>
</dbReference>
<reference evidence="14" key="1">
    <citation type="journal article" date="2020" name="mSystems">
        <title>Genome- and Community-Level Interaction Insights into Carbon Utilization and Element Cycling Functions of Hydrothermarchaeota in Hydrothermal Sediment.</title>
        <authorList>
            <person name="Zhou Z."/>
            <person name="Liu Y."/>
            <person name="Xu W."/>
            <person name="Pan J."/>
            <person name="Luo Z.H."/>
            <person name="Li M."/>
        </authorList>
    </citation>
    <scope>NUCLEOTIDE SEQUENCE [LARGE SCALE GENOMIC DNA]</scope>
    <source>
        <strain evidence="14">HyVt-493</strain>
    </source>
</reference>